<dbReference type="AlphaFoldDB" id="C7P8W2"/>
<gene>
    <name evidence="2" type="ordered locus">Mefer_1185</name>
</gene>
<feature type="coiled-coil region" evidence="1">
    <location>
        <begin position="83"/>
        <end position="117"/>
    </location>
</feature>
<proteinExistence type="predicted"/>
<evidence type="ECO:0000313" key="2">
    <source>
        <dbReference type="EMBL" id="ACV24994.1"/>
    </source>
</evidence>
<name>C7P8W2_METFA</name>
<dbReference type="STRING" id="573064.Mefer_1185"/>
<evidence type="ECO:0008006" key="4">
    <source>
        <dbReference type="Google" id="ProtNLM"/>
    </source>
</evidence>
<keyword evidence="3" id="KW-1185">Reference proteome</keyword>
<evidence type="ECO:0000256" key="1">
    <source>
        <dbReference type="SAM" id="Coils"/>
    </source>
</evidence>
<dbReference type="EMBL" id="CP001696">
    <property type="protein sequence ID" value="ACV24994.1"/>
    <property type="molecule type" value="Genomic_DNA"/>
</dbReference>
<keyword evidence="1" id="KW-0175">Coiled coil</keyword>
<protein>
    <recommendedName>
        <fullName evidence="4">DUF5320 domain-containing protein</fullName>
    </recommendedName>
</protein>
<dbReference type="eggNOG" id="arCOG08261">
    <property type="taxonomic scope" value="Archaea"/>
</dbReference>
<accession>C7P8W2</accession>
<dbReference type="Proteomes" id="UP000001495">
    <property type="component" value="Chromosome"/>
</dbReference>
<organism evidence="2 3">
    <name type="scientific">Methanocaldococcus fervens (strain DSM 4213 / JCM 15782 / AG86)</name>
    <name type="common">Methanococcus fervens</name>
    <dbReference type="NCBI Taxonomy" id="573064"/>
    <lineage>
        <taxon>Archaea</taxon>
        <taxon>Methanobacteriati</taxon>
        <taxon>Methanobacteriota</taxon>
        <taxon>Methanomada group</taxon>
        <taxon>Methanococci</taxon>
        <taxon>Methanococcales</taxon>
        <taxon>Methanocaldococcaceae</taxon>
        <taxon>Methanocaldococcus</taxon>
    </lineage>
</organism>
<dbReference type="KEGG" id="mfe:Mefer_1185"/>
<sequence length="117" mass="14092">MCVIRESEVIPMFGWGRGWFGRGRRFWRYYPVERVGGRYRYVGPCRCGLGPHAFYVDEKTGALVHAWDLYRGYPGYTYDLDEKRYLEEVIKELEEEKKMLEEELAKIKKRLDELKKE</sequence>
<evidence type="ECO:0000313" key="3">
    <source>
        <dbReference type="Proteomes" id="UP000001495"/>
    </source>
</evidence>
<dbReference type="HOGENOM" id="CLU_181980_0_0_2"/>
<reference evidence="2" key="1">
    <citation type="submission" date="2009-08" db="EMBL/GenBank/DDBJ databases">
        <title>Complete sequence of chromosome of Methanocaldococcus fervens AG86.</title>
        <authorList>
            <consortium name="US DOE Joint Genome Institute"/>
            <person name="Lucas S."/>
            <person name="Copeland A."/>
            <person name="Lapidus A."/>
            <person name="Glavina del Rio T."/>
            <person name="Tice H."/>
            <person name="Bruce D."/>
            <person name="Goodwin L."/>
            <person name="Pitluck S."/>
            <person name="Chertkov O."/>
            <person name="Detter J.C."/>
            <person name="Han C."/>
            <person name="Tapia R."/>
            <person name="Larimer F."/>
            <person name="Land M."/>
            <person name="Hauser L."/>
            <person name="Kyrpides N."/>
            <person name="Ovchinnikova G."/>
            <person name="Lupa-Sieprawska M."/>
            <person name="Whitman W.B."/>
        </authorList>
    </citation>
    <scope>NUCLEOTIDE SEQUENCE [LARGE SCALE GENOMIC DNA]</scope>
    <source>
        <strain evidence="2">AG86</strain>
    </source>
</reference>